<evidence type="ECO:0000313" key="1">
    <source>
        <dbReference type="EMBL" id="RGZ49146.1"/>
    </source>
</evidence>
<proteinExistence type="predicted"/>
<sequence length="140" mass="15853">MTTVININRALIFEGISKITGFIGKNVENGLDRIAVTEDERNIIDDLIRSSIISMTAFVSAYHPVLNDNGITIETPSNFDRAASEALQSEMETYIINQSCCNWFHIAREENDAGKYSEYAKNNILNINLLLSRRTRPQRI</sequence>
<dbReference type="AlphaFoldDB" id="A0A3R6DG69"/>
<gene>
    <name evidence="1" type="ORF">DW986_07280</name>
</gene>
<evidence type="ECO:0000313" key="2">
    <source>
        <dbReference type="Proteomes" id="UP000285173"/>
    </source>
</evidence>
<name>A0A3R6DG69_9BACT</name>
<dbReference type="RefSeq" id="WP_005649180.1">
    <property type="nucleotide sequence ID" value="NZ_JAASIN010000008.1"/>
</dbReference>
<reference evidence="1 2" key="1">
    <citation type="submission" date="2018-08" db="EMBL/GenBank/DDBJ databases">
        <title>A genome reference for cultivated species of the human gut microbiota.</title>
        <authorList>
            <person name="Zou Y."/>
            <person name="Xue W."/>
            <person name="Luo G."/>
        </authorList>
    </citation>
    <scope>NUCLEOTIDE SEQUENCE [LARGE SCALE GENOMIC DNA]</scope>
    <source>
        <strain evidence="1 2">AM50-15</strain>
    </source>
</reference>
<comment type="caution">
    <text evidence="1">The sequence shown here is derived from an EMBL/GenBank/DDBJ whole genome shotgun (WGS) entry which is preliminary data.</text>
</comment>
<accession>A0A3R6DG69</accession>
<dbReference type="Proteomes" id="UP000285173">
    <property type="component" value="Unassembled WGS sequence"/>
</dbReference>
<protein>
    <submittedName>
        <fullName evidence="1">Uncharacterized protein</fullName>
    </submittedName>
</protein>
<organism evidence="1 2">
    <name type="scientific">Parabacteroides merdae</name>
    <dbReference type="NCBI Taxonomy" id="46503"/>
    <lineage>
        <taxon>Bacteria</taxon>
        <taxon>Pseudomonadati</taxon>
        <taxon>Bacteroidota</taxon>
        <taxon>Bacteroidia</taxon>
        <taxon>Bacteroidales</taxon>
        <taxon>Tannerellaceae</taxon>
        <taxon>Parabacteroides</taxon>
    </lineage>
</organism>
<dbReference type="EMBL" id="QSEF01000008">
    <property type="protein sequence ID" value="RGZ49146.1"/>
    <property type="molecule type" value="Genomic_DNA"/>
</dbReference>